<proteinExistence type="predicted"/>
<accession>X0ZYH2</accession>
<name>X0ZYH2_9ZZZZ</name>
<comment type="caution">
    <text evidence="2">The sequence shown here is derived from an EMBL/GenBank/DDBJ whole genome shotgun (WGS) entry which is preliminary data.</text>
</comment>
<protein>
    <submittedName>
        <fullName evidence="2">Uncharacterized protein</fullName>
    </submittedName>
</protein>
<reference evidence="2" key="1">
    <citation type="journal article" date="2014" name="Front. Microbiol.">
        <title>High frequency of phylogenetically diverse reductive dehalogenase-homologous genes in deep subseafloor sedimentary metagenomes.</title>
        <authorList>
            <person name="Kawai M."/>
            <person name="Futagami T."/>
            <person name="Toyoda A."/>
            <person name="Takaki Y."/>
            <person name="Nishi S."/>
            <person name="Hori S."/>
            <person name="Arai W."/>
            <person name="Tsubouchi T."/>
            <person name="Morono Y."/>
            <person name="Uchiyama I."/>
            <person name="Ito T."/>
            <person name="Fujiyama A."/>
            <person name="Inagaki F."/>
            <person name="Takami H."/>
        </authorList>
    </citation>
    <scope>NUCLEOTIDE SEQUENCE</scope>
    <source>
        <strain evidence="2">Expedition CK06-06</strain>
    </source>
</reference>
<feature type="region of interest" description="Disordered" evidence="1">
    <location>
        <begin position="27"/>
        <end position="48"/>
    </location>
</feature>
<gene>
    <name evidence="2" type="ORF">S01H1_77883</name>
</gene>
<dbReference type="EMBL" id="BARS01052379">
    <property type="protein sequence ID" value="GAG53076.1"/>
    <property type="molecule type" value="Genomic_DNA"/>
</dbReference>
<sequence>MRITVSYRGIEKLGLWLPHEMRETYEARKPKAHTRGLPGGPYDPQQIE</sequence>
<organism evidence="2">
    <name type="scientific">marine sediment metagenome</name>
    <dbReference type="NCBI Taxonomy" id="412755"/>
    <lineage>
        <taxon>unclassified sequences</taxon>
        <taxon>metagenomes</taxon>
        <taxon>ecological metagenomes</taxon>
    </lineage>
</organism>
<dbReference type="AlphaFoldDB" id="X0ZYH2"/>
<feature type="non-terminal residue" evidence="2">
    <location>
        <position position="48"/>
    </location>
</feature>
<evidence type="ECO:0000256" key="1">
    <source>
        <dbReference type="SAM" id="MobiDB-lite"/>
    </source>
</evidence>
<evidence type="ECO:0000313" key="2">
    <source>
        <dbReference type="EMBL" id="GAG53076.1"/>
    </source>
</evidence>